<gene>
    <name evidence="2" type="ORF">NECAME_16601</name>
</gene>
<dbReference type="KEGG" id="nai:NECAME_16601"/>
<evidence type="ECO:0000313" key="2">
    <source>
        <dbReference type="EMBL" id="ETN85886.1"/>
    </source>
</evidence>
<keyword evidence="1" id="KW-1133">Transmembrane helix</keyword>
<reference evidence="3" key="1">
    <citation type="journal article" date="2014" name="Nat. Genet.">
        <title>Genome of the human hookworm Necator americanus.</title>
        <authorList>
            <person name="Tang Y.T."/>
            <person name="Gao X."/>
            <person name="Rosa B.A."/>
            <person name="Abubucker S."/>
            <person name="Hallsworth-Pepin K."/>
            <person name="Martin J."/>
            <person name="Tyagi R."/>
            <person name="Heizer E."/>
            <person name="Zhang X."/>
            <person name="Bhonagiri-Palsikar V."/>
            <person name="Minx P."/>
            <person name="Warren W.C."/>
            <person name="Wang Q."/>
            <person name="Zhan B."/>
            <person name="Hotez P.J."/>
            <person name="Sternberg P.W."/>
            <person name="Dougall A."/>
            <person name="Gaze S.T."/>
            <person name="Mulvenna J."/>
            <person name="Sotillo J."/>
            <person name="Ranganathan S."/>
            <person name="Rabelo E.M."/>
            <person name="Wilson R.K."/>
            <person name="Felgner P.L."/>
            <person name="Bethony J."/>
            <person name="Hawdon J.M."/>
            <person name="Gasser R.B."/>
            <person name="Loukas A."/>
            <person name="Mitreva M."/>
        </authorList>
    </citation>
    <scope>NUCLEOTIDE SEQUENCE [LARGE SCALE GENOMIC DNA]</scope>
</reference>
<dbReference type="AlphaFoldDB" id="W2TXW7"/>
<organism evidence="2 3">
    <name type="scientific">Necator americanus</name>
    <name type="common">Human hookworm</name>
    <dbReference type="NCBI Taxonomy" id="51031"/>
    <lineage>
        <taxon>Eukaryota</taxon>
        <taxon>Metazoa</taxon>
        <taxon>Ecdysozoa</taxon>
        <taxon>Nematoda</taxon>
        <taxon>Chromadorea</taxon>
        <taxon>Rhabditida</taxon>
        <taxon>Rhabditina</taxon>
        <taxon>Rhabditomorpha</taxon>
        <taxon>Strongyloidea</taxon>
        <taxon>Ancylostomatidae</taxon>
        <taxon>Bunostominae</taxon>
        <taxon>Necator</taxon>
    </lineage>
</organism>
<feature type="transmembrane region" description="Helical" evidence="1">
    <location>
        <begin position="82"/>
        <end position="102"/>
    </location>
</feature>
<evidence type="ECO:0000256" key="1">
    <source>
        <dbReference type="SAM" id="Phobius"/>
    </source>
</evidence>
<accession>W2TXW7</accession>
<name>W2TXW7_NECAM</name>
<dbReference type="EMBL" id="KI657653">
    <property type="protein sequence ID" value="ETN85886.1"/>
    <property type="molecule type" value="Genomic_DNA"/>
</dbReference>
<keyword evidence="1" id="KW-0472">Membrane</keyword>
<keyword evidence="3" id="KW-1185">Reference proteome</keyword>
<protein>
    <submittedName>
        <fullName evidence="2">Uncharacterized protein</fullName>
    </submittedName>
</protein>
<dbReference type="Proteomes" id="UP000053676">
    <property type="component" value="Unassembled WGS sequence"/>
</dbReference>
<keyword evidence="1" id="KW-0812">Transmembrane</keyword>
<sequence>MSCRDSLSVSMKPNCSATDFSGFISDNTNKNYREYSKQLLLGLLTRLKREKIENLWIRKLCASSLITDVMAANVRFTRGQMVQASIFLLVVISVAVQIRYFFKIAVNK</sequence>
<proteinExistence type="predicted"/>
<evidence type="ECO:0000313" key="3">
    <source>
        <dbReference type="Proteomes" id="UP000053676"/>
    </source>
</evidence>